<dbReference type="Proteomes" id="UP001232148">
    <property type="component" value="Unassembled WGS sequence"/>
</dbReference>
<evidence type="ECO:0000313" key="2">
    <source>
        <dbReference type="Proteomes" id="UP001232148"/>
    </source>
</evidence>
<keyword evidence="2" id="KW-1185">Reference proteome</keyword>
<reference evidence="1" key="1">
    <citation type="submission" date="2021-06" db="EMBL/GenBank/DDBJ databases">
        <title>Comparative genomics, transcriptomics and evolutionary studies reveal genomic signatures of adaptation to plant cell wall in hemibiotrophic fungi.</title>
        <authorList>
            <consortium name="DOE Joint Genome Institute"/>
            <person name="Baroncelli R."/>
            <person name="Diaz J.F."/>
            <person name="Benocci T."/>
            <person name="Peng M."/>
            <person name="Battaglia E."/>
            <person name="Haridas S."/>
            <person name="Andreopoulos W."/>
            <person name="Labutti K."/>
            <person name="Pangilinan J."/>
            <person name="Floch G.L."/>
            <person name="Makela M.R."/>
            <person name="Henrissat B."/>
            <person name="Grigoriev I.V."/>
            <person name="Crouch J.A."/>
            <person name="De Vries R.P."/>
            <person name="Sukno S.A."/>
            <person name="Thon M.R."/>
        </authorList>
    </citation>
    <scope>NUCLEOTIDE SEQUENCE</scope>
    <source>
        <strain evidence="1">MAFF235873</strain>
    </source>
</reference>
<organism evidence="1 2">
    <name type="scientific">Colletotrichum zoysiae</name>
    <dbReference type="NCBI Taxonomy" id="1216348"/>
    <lineage>
        <taxon>Eukaryota</taxon>
        <taxon>Fungi</taxon>
        <taxon>Dikarya</taxon>
        <taxon>Ascomycota</taxon>
        <taxon>Pezizomycotina</taxon>
        <taxon>Sordariomycetes</taxon>
        <taxon>Hypocreomycetidae</taxon>
        <taxon>Glomerellales</taxon>
        <taxon>Glomerellaceae</taxon>
        <taxon>Colletotrichum</taxon>
        <taxon>Colletotrichum graminicola species complex</taxon>
    </lineage>
</organism>
<protein>
    <submittedName>
        <fullName evidence="1">Uncharacterized protein</fullName>
    </submittedName>
</protein>
<evidence type="ECO:0000313" key="1">
    <source>
        <dbReference type="EMBL" id="KAK2028744.1"/>
    </source>
</evidence>
<sequence length="154" mass="17147">MYDVRTAHAPYRQLGLETLDSRLTLVQSHRYSFCGYQHYGYGVAVAPKPAISDSGTSGAGSEEGKKETVFHWQKRHTARRVRQSSAVPAYHIGRYLPRYRHSMLFSLTHSRPAAIVPGGCHCQWHGMAWHASQAFGLLPGSHVTLVYLQKVGGV</sequence>
<accession>A0AAD9HJ17</accession>
<proteinExistence type="predicted"/>
<comment type="caution">
    <text evidence="1">The sequence shown here is derived from an EMBL/GenBank/DDBJ whole genome shotgun (WGS) entry which is preliminary data.</text>
</comment>
<gene>
    <name evidence="1" type="ORF">LX32DRAFT_639672</name>
</gene>
<name>A0AAD9HJ17_9PEZI</name>
<dbReference type="AlphaFoldDB" id="A0AAD9HJ17"/>
<dbReference type="EMBL" id="MU842873">
    <property type="protein sequence ID" value="KAK2028744.1"/>
    <property type="molecule type" value="Genomic_DNA"/>
</dbReference>